<evidence type="ECO:0000256" key="1">
    <source>
        <dbReference type="ARBA" id="ARBA00004496"/>
    </source>
</evidence>
<dbReference type="Pfam" id="PF01608">
    <property type="entry name" value="I_LWEQ"/>
    <property type="match status" value="1"/>
</dbReference>
<proteinExistence type="predicted"/>
<feature type="non-terminal residue" evidence="4">
    <location>
        <position position="1"/>
    </location>
</feature>
<dbReference type="Gene3D" id="1.20.1410.10">
    <property type="entry name" value="I/LWEQ domain"/>
    <property type="match status" value="1"/>
</dbReference>
<feature type="domain" description="I/LWEQ" evidence="3">
    <location>
        <begin position="1"/>
        <end position="158"/>
    </location>
</feature>
<evidence type="ECO:0000259" key="3">
    <source>
        <dbReference type="PROSITE" id="PS50945"/>
    </source>
</evidence>
<dbReference type="SMART" id="SM00307">
    <property type="entry name" value="ILWEQ"/>
    <property type="match status" value="1"/>
</dbReference>
<dbReference type="InterPro" id="IPR030224">
    <property type="entry name" value="Sla2_fam"/>
</dbReference>
<dbReference type="PANTHER" id="PTHR10407:SF14">
    <property type="entry name" value="HUNTINGTIN-INTERACTING PROTEIN 1"/>
    <property type="match status" value="1"/>
</dbReference>
<evidence type="ECO:0000256" key="2">
    <source>
        <dbReference type="ARBA" id="ARBA00022490"/>
    </source>
</evidence>
<sequence>DPGFLHGADAGNQGAHSVFERSAEGYRGKRKGGFYRVQVYFSRCCLVLRDAADMVVQGKGKFEELMVCSHEIAASTAQLVAASKVKADKDSANLHRLQQASRGVTQATATVVASTNMTLTQIKRQEMDAQVTVLELETRLQKERERLGELRKKHYELAGVAEGWGEEEEGDDKKKINSCGTTFQRGFLEVMWLKCLEFLLFFLCRHGMKPSSTHRPAFLRLLLFIETRFCLFRPFLTFIYLLYPSQMKRCFFFRIPSLLCTSRHTFHVKPYNRGRAAASGVRKDERLTSPLLHPASGPLLRKAAAAAAMCFSCPCFNDRALSRI</sequence>
<keyword evidence="2" id="KW-0963">Cytoplasm</keyword>
<dbReference type="InterPro" id="IPR035964">
    <property type="entry name" value="I/LWEQ_dom_sf"/>
</dbReference>
<comment type="caution">
    <text evidence="4">The sequence shown here is derived from an EMBL/GenBank/DDBJ whole genome shotgun (WGS) entry which is preliminary data.</text>
</comment>
<comment type="subcellular location">
    <subcellularLocation>
        <location evidence="1">Cytoplasm</location>
    </subcellularLocation>
</comment>
<gene>
    <name evidence="4" type="ORF">GOODEAATRI_026300</name>
</gene>
<protein>
    <recommendedName>
        <fullName evidence="3">I/LWEQ domain-containing protein</fullName>
    </recommendedName>
</protein>
<name>A0ABV0PHB5_9TELE</name>
<dbReference type="SUPFAM" id="SSF109885">
    <property type="entry name" value="I/LWEQ domain"/>
    <property type="match status" value="1"/>
</dbReference>
<dbReference type="Proteomes" id="UP001476798">
    <property type="component" value="Unassembled WGS sequence"/>
</dbReference>
<accession>A0ABV0PHB5</accession>
<dbReference type="PROSITE" id="PS50945">
    <property type="entry name" value="I_LWEQ"/>
    <property type="match status" value="1"/>
</dbReference>
<evidence type="ECO:0000313" key="4">
    <source>
        <dbReference type="EMBL" id="MEQ2182830.1"/>
    </source>
</evidence>
<evidence type="ECO:0000313" key="5">
    <source>
        <dbReference type="Proteomes" id="UP001476798"/>
    </source>
</evidence>
<keyword evidence="5" id="KW-1185">Reference proteome</keyword>
<dbReference type="PANTHER" id="PTHR10407">
    <property type="entry name" value="HUNTINGTIN INTERACTING PROTEIN 1"/>
    <property type="match status" value="1"/>
</dbReference>
<organism evidence="4 5">
    <name type="scientific">Goodea atripinnis</name>
    <dbReference type="NCBI Taxonomy" id="208336"/>
    <lineage>
        <taxon>Eukaryota</taxon>
        <taxon>Metazoa</taxon>
        <taxon>Chordata</taxon>
        <taxon>Craniata</taxon>
        <taxon>Vertebrata</taxon>
        <taxon>Euteleostomi</taxon>
        <taxon>Actinopterygii</taxon>
        <taxon>Neopterygii</taxon>
        <taxon>Teleostei</taxon>
        <taxon>Neoteleostei</taxon>
        <taxon>Acanthomorphata</taxon>
        <taxon>Ovalentaria</taxon>
        <taxon>Atherinomorphae</taxon>
        <taxon>Cyprinodontiformes</taxon>
        <taxon>Goodeidae</taxon>
        <taxon>Goodea</taxon>
    </lineage>
</organism>
<dbReference type="EMBL" id="JAHRIO010073198">
    <property type="protein sequence ID" value="MEQ2182830.1"/>
    <property type="molecule type" value="Genomic_DNA"/>
</dbReference>
<dbReference type="InterPro" id="IPR002558">
    <property type="entry name" value="ILWEQ_dom"/>
</dbReference>
<reference evidence="4 5" key="1">
    <citation type="submission" date="2021-06" db="EMBL/GenBank/DDBJ databases">
        <authorList>
            <person name="Palmer J.M."/>
        </authorList>
    </citation>
    <scope>NUCLEOTIDE SEQUENCE [LARGE SCALE GENOMIC DNA]</scope>
    <source>
        <strain evidence="4 5">GA_2019</strain>
        <tissue evidence="4">Muscle</tissue>
    </source>
</reference>